<dbReference type="GO" id="GO:0003682">
    <property type="term" value="F:chromatin binding"/>
    <property type="evidence" value="ECO:0007669"/>
    <property type="project" value="TreeGrafter"/>
</dbReference>
<evidence type="ECO:0000313" key="5">
    <source>
        <dbReference type="Proteomes" id="UP001652642"/>
    </source>
</evidence>
<proteinExistence type="predicted"/>
<dbReference type="KEGG" id="pvt:110072960"/>
<dbReference type="GO" id="GO:0030174">
    <property type="term" value="P:regulation of DNA-templated DNA replication initiation"/>
    <property type="evidence" value="ECO:0007669"/>
    <property type="project" value="TreeGrafter"/>
</dbReference>
<feature type="compositionally biased region" description="Polar residues" evidence="1">
    <location>
        <begin position="1188"/>
        <end position="1197"/>
    </location>
</feature>
<dbReference type="PANTHER" id="PTHR21556:SF2">
    <property type="entry name" value="TRESLIN"/>
    <property type="match status" value="1"/>
</dbReference>
<feature type="domain" description="Treslin STD" evidence="4">
    <location>
        <begin position="645"/>
        <end position="792"/>
    </location>
</feature>
<feature type="region of interest" description="Disordered" evidence="1">
    <location>
        <begin position="1702"/>
        <end position="1725"/>
    </location>
</feature>
<dbReference type="InterPro" id="IPR053920">
    <property type="entry name" value="Treslin_STD"/>
</dbReference>
<feature type="region of interest" description="Disordered" evidence="1">
    <location>
        <begin position="813"/>
        <end position="837"/>
    </location>
</feature>
<dbReference type="RefSeq" id="XP_020637365.2">
    <property type="nucleotide sequence ID" value="XM_020781706.2"/>
</dbReference>
<dbReference type="RefSeq" id="XP_072838404.1">
    <property type="nucleotide sequence ID" value="XM_072982303.1"/>
</dbReference>
<dbReference type="PANTHER" id="PTHR21556">
    <property type="entry name" value="TRESLIN"/>
    <property type="match status" value="1"/>
</dbReference>
<dbReference type="Pfam" id="PF21854">
    <property type="entry name" value="Treslin_N"/>
    <property type="match status" value="1"/>
</dbReference>
<reference evidence="6 7" key="1">
    <citation type="submission" date="2025-05" db="UniProtKB">
        <authorList>
            <consortium name="RefSeq"/>
        </authorList>
    </citation>
    <scope>IDENTIFICATION</scope>
</reference>
<name>A0A6J0SR29_9SAUR</name>
<dbReference type="GO" id="GO:0005634">
    <property type="term" value="C:nucleus"/>
    <property type="evidence" value="ECO:0007669"/>
    <property type="project" value="InterPro"/>
</dbReference>
<feature type="region of interest" description="Disordered" evidence="1">
    <location>
        <begin position="851"/>
        <end position="898"/>
    </location>
</feature>
<feature type="region of interest" description="Disordered" evidence="1">
    <location>
        <begin position="929"/>
        <end position="962"/>
    </location>
</feature>
<evidence type="ECO:0000256" key="1">
    <source>
        <dbReference type="SAM" id="MobiDB-lite"/>
    </source>
</evidence>
<dbReference type="CTD" id="90381"/>
<protein>
    <submittedName>
        <fullName evidence="6 7">Treslin</fullName>
    </submittedName>
</protein>
<dbReference type="InterPro" id="IPR053919">
    <property type="entry name" value="Treslin_N"/>
</dbReference>
<evidence type="ECO:0000259" key="4">
    <source>
        <dbReference type="Pfam" id="PF21855"/>
    </source>
</evidence>
<dbReference type="GO" id="GO:0010212">
    <property type="term" value="P:response to ionizing radiation"/>
    <property type="evidence" value="ECO:0007669"/>
    <property type="project" value="InterPro"/>
</dbReference>
<dbReference type="Pfam" id="PF15292">
    <property type="entry name" value="Treslin_M"/>
    <property type="match status" value="1"/>
</dbReference>
<dbReference type="GO" id="GO:0007095">
    <property type="term" value="P:mitotic G2 DNA damage checkpoint signaling"/>
    <property type="evidence" value="ECO:0007669"/>
    <property type="project" value="TreeGrafter"/>
</dbReference>
<dbReference type="GeneID" id="110072960"/>
<feature type="region of interest" description="Disordered" evidence="1">
    <location>
        <begin position="1476"/>
        <end position="1520"/>
    </location>
</feature>
<feature type="region of interest" description="Disordered" evidence="1">
    <location>
        <begin position="1345"/>
        <end position="1419"/>
    </location>
</feature>
<feature type="domain" description="Treslin M" evidence="2">
    <location>
        <begin position="282"/>
        <end position="426"/>
    </location>
</feature>
<feature type="region of interest" description="Disordered" evidence="1">
    <location>
        <begin position="553"/>
        <end position="575"/>
    </location>
</feature>
<sequence length="1924" mass="208910">MTCSHNVVFLLDTAGSVEKSRLHLCTLKILNYLGCRFGLAKVRWDFKFFDSLGAQGRTSQVRSFRELGSRTWEDFEEELENRLGNRGGVAHLPGPAPRATLTQNILKETLLDYQWDRPEIASPTKPVLRSQKNKVTLTAEKPRENSLSGDFVNTVFLFSPCPHSQRELLQFVSGSQAHRSDALPPLHGMAEKFIPKGIQDMMARQKITLYWLDTSEWFKLLESPDHIGYWMLVELVRLLGGTILPLVALTQSLNHQRVDPDPASPVESGSSQPPFRPWSIMNLPFESTLGCLFSSPSGLQASFPSQKGSLFLKTDGGEESRSWAVTLEPLTLGQRCFKSPVNIFLKCTMTGWDAPHAGYFRTENWVVRGRQTGASGQEALLFQQFVKCILAQGLHMVAEVSASGIFSPCTGIFSPISDATAVLSLLRIEPDAEAERSLLQAAAGGSISKDCDSSLPEMVNRVLSHSSDCSEGGSPASPKVLFPEWAHQELSCTPHWSLAVLESWYSFSNLCGASSHLMETFGLLRAGSAKKEEEDPKCKMDLTHALSEFYQRKSSDLSARSHQREHRKRQGVPRTPIRQKMKTMPRSLQMLNAARLNVKAQKSQPEGEQPAGEKVLQRLFPRRPNDSVEERGKMAKSKLCFRTEEEMLSYVIAHYQSAVTGGENMFAFAQEMVTAVNTFQKSNQEAAVNAIRNSLLKTSQALRQQLGGHTDKEIKIKECQLQVYLRLEMCLQCPSLQTDPDGTEELVEEVTEMLRILCLTEDPGYLARFLEEVVDTYVESMPKLLGDLYYSLGTQIPPKLASVLPADLFSDDSISQEGQTPRLPASAASVPISKPASLTDDAHQLEELRSRSAKKRRSTLARHRSVTEAPQNLRQIEVPQGPKNRSRKDNSRSCVIAKTEPAPQKVAVQEVTKVRRNLFNEKMLSPGKRSLAKIPRSQSVSALEGLKRKRSQSSGGARGSHKLLTKSVAETPLHKQISRRLLYKQIKGRCSDPGPEVGIVEESPEKDIACGLRRSPRIKQMLRDRTRSGSFYNAESSQRSILQRYSVHREAAGDQENVLGLVSPPVKKAIRSPKSLLFGAVLDDFSPGGKDSSRTSRTLSSDQPTLYATPRKSPFRSSWRLTSPPSVTLRRSPRIQQKAEPVLWKTPARKSVAAKSLGDLFSPCRQKSKSLPEFVGSKEGDLAREGVSSPSSMSAHQQALGKPERREALDDVFASPAGGSDSAAAPSASPPPCLLNAEGKFLSGLQSPRHSLRVAQKSASPTSARKQILASERVMPPERPFLAGLDSGPSEVTPTVFRGAPSDLSSRPKSISPAGAFSRAGDALLLPESSLWDQPVKTAAACALSPTGAPRAPASVSREPPLRPEKGNSPLPAKAPQSPPCIAEGDLDLSKRHEECSGRDSPSFSAKDNPFGKPVDTESLPLVEKLGQTMEALTSSMRRDSGGGTSPDSSWKKYGLLRDTAVVCERLDASSLFRNGLASSPRASQGREASPGALPAEKVEDGEPLAFRSPPGCSRTSVLHTPKSSCRTYTLRCTADRRQREAAARLGNPEMTTTAASSTPLAARALRSLAASPTYEVELMMQASGLPRLRIKRIPSGSAPEPEKPKGEETSLTQGELSLSCCGRHVGRQADPPSVSPSCVHSAHSTPGKLGAAGQTYICQSYTPTRCSPCAASPSQGIAGIPWTPSLRQKGKVTPEAIKDWPRRKRAGGGCGRSERQAGATGETAAWEAAGARTAEPFGGGSKALLLGEFELEGVYRLPDQSPCSDTEPSGDEGGRGETSHLCSRKRALVESPSPPEGAAQEVKRSCLKAASPGAAAHPSEQLSLGKGPVSSDGTVREAEEVFSFSGLTSPSSSGKSSISASGLRALTDSPLLYQGHPASLKKHPAGEDSDVFGAAGEDWSPFRGAVTRRRSVIRTYSRKRLLT</sequence>
<gene>
    <name evidence="6 7" type="primary">TICRR</name>
</gene>
<feature type="region of interest" description="Disordered" evidence="1">
    <location>
        <begin position="1283"/>
        <end position="1310"/>
    </location>
</feature>
<keyword evidence="5" id="KW-1185">Reference proteome</keyword>
<evidence type="ECO:0000313" key="7">
    <source>
        <dbReference type="RefSeq" id="XP_072838404.1"/>
    </source>
</evidence>
<organism evidence="5 6">
    <name type="scientific">Pogona vitticeps</name>
    <name type="common">central bearded dragon</name>
    <dbReference type="NCBI Taxonomy" id="103695"/>
    <lineage>
        <taxon>Eukaryota</taxon>
        <taxon>Metazoa</taxon>
        <taxon>Chordata</taxon>
        <taxon>Craniata</taxon>
        <taxon>Vertebrata</taxon>
        <taxon>Euteleostomi</taxon>
        <taxon>Lepidosauria</taxon>
        <taxon>Squamata</taxon>
        <taxon>Bifurcata</taxon>
        <taxon>Unidentata</taxon>
        <taxon>Episquamata</taxon>
        <taxon>Toxicofera</taxon>
        <taxon>Iguania</taxon>
        <taxon>Acrodonta</taxon>
        <taxon>Agamidae</taxon>
        <taxon>Amphibolurinae</taxon>
        <taxon>Pogona</taxon>
    </lineage>
</organism>
<accession>A0A6J0SR29</accession>
<feature type="compositionally biased region" description="Polar residues" evidence="1">
    <location>
        <begin position="1115"/>
        <end position="1126"/>
    </location>
</feature>
<evidence type="ECO:0000259" key="3">
    <source>
        <dbReference type="Pfam" id="PF21854"/>
    </source>
</evidence>
<dbReference type="OrthoDB" id="5812172at2759"/>
<feature type="domain" description="Treslin N-terminal" evidence="3">
    <location>
        <begin position="5"/>
        <end position="200"/>
    </location>
</feature>
<dbReference type="GO" id="GO:0033314">
    <property type="term" value="P:mitotic DNA replication checkpoint signaling"/>
    <property type="evidence" value="ECO:0007669"/>
    <property type="project" value="InterPro"/>
</dbReference>
<feature type="compositionally biased region" description="Basic and acidic residues" evidence="1">
    <location>
        <begin position="1388"/>
        <end position="1398"/>
    </location>
</feature>
<dbReference type="InterPro" id="IPR032746">
    <property type="entry name" value="Treslin_M"/>
</dbReference>
<evidence type="ECO:0000313" key="6">
    <source>
        <dbReference type="RefSeq" id="XP_020637365.2"/>
    </source>
</evidence>
<feature type="region of interest" description="Disordered" evidence="1">
    <location>
        <begin position="1593"/>
        <end position="1614"/>
    </location>
</feature>
<dbReference type="Pfam" id="PF21855">
    <property type="entry name" value="Treslin_STD"/>
    <property type="match status" value="1"/>
</dbReference>
<dbReference type="Proteomes" id="UP001652642">
    <property type="component" value="Chromosome 12"/>
</dbReference>
<feature type="region of interest" description="Disordered" evidence="1">
    <location>
        <begin position="1087"/>
        <end position="1134"/>
    </location>
</feature>
<dbReference type="GO" id="GO:0006260">
    <property type="term" value="P:DNA replication"/>
    <property type="evidence" value="ECO:0007669"/>
    <property type="project" value="InterPro"/>
</dbReference>
<feature type="region of interest" description="Disordered" evidence="1">
    <location>
        <begin position="1758"/>
        <end position="1835"/>
    </location>
</feature>
<dbReference type="InterPro" id="IPR026153">
    <property type="entry name" value="Treslin"/>
</dbReference>
<feature type="compositionally biased region" description="Basic residues" evidence="1">
    <location>
        <begin position="851"/>
        <end position="864"/>
    </location>
</feature>
<evidence type="ECO:0000259" key="2">
    <source>
        <dbReference type="Pfam" id="PF15292"/>
    </source>
</evidence>
<feature type="region of interest" description="Disordered" evidence="1">
    <location>
        <begin position="1172"/>
        <end position="1205"/>
    </location>
</feature>
<feature type="compositionally biased region" description="Basic residues" evidence="1">
    <location>
        <begin position="561"/>
        <end position="575"/>
    </location>
</feature>
<dbReference type="InParanoid" id="A0A6J0SR29"/>